<dbReference type="PANTHER" id="PTHR47331:SF1">
    <property type="entry name" value="GAG-LIKE PROTEIN"/>
    <property type="match status" value="1"/>
</dbReference>
<organism evidence="4 5">
    <name type="scientific">Trichogramma brassicae</name>
    <dbReference type="NCBI Taxonomy" id="86971"/>
    <lineage>
        <taxon>Eukaryota</taxon>
        <taxon>Metazoa</taxon>
        <taxon>Ecdysozoa</taxon>
        <taxon>Arthropoda</taxon>
        <taxon>Hexapoda</taxon>
        <taxon>Insecta</taxon>
        <taxon>Pterygota</taxon>
        <taxon>Neoptera</taxon>
        <taxon>Endopterygota</taxon>
        <taxon>Hymenoptera</taxon>
        <taxon>Apocrita</taxon>
        <taxon>Proctotrupomorpha</taxon>
        <taxon>Chalcidoidea</taxon>
        <taxon>Trichogrammatidae</taxon>
        <taxon>Trichogramma</taxon>
    </lineage>
</organism>
<dbReference type="PANTHER" id="PTHR47331">
    <property type="entry name" value="PHD-TYPE DOMAIN-CONTAINING PROTEIN"/>
    <property type="match status" value="1"/>
</dbReference>
<sequence length="1765" mass="198623">MDRSRINNGWLIRANPRGLRTSTLYLIHVRFFLNQRGINVQSSRNPCMIHVESAWMIHVDIHAIFFNWSCTLKQPDSKERLTRDASRSLRAWHPLWFQLCNHTSPGTQKLWFPGSCPPSHRRNFGGSLAGIVYEYDIHNATMNDSIQTAIPINREKTESTQGDALRTIKNIEVNADNLEVAWTALSRRYENKRLRISVYMKRLLYMPKAAKKSVAEITRLLDTSNECRRGLSALGEPVEHWDRWFVSLIVFNLDNNTRELWEQHLPDDGAPPTYKQLVKFLENKVQALDTANCPDPDTAARQNKTSREASQKPSRSVSAHHAASADSSSRRQVKCSLCSAHHRLGSCPDFLSYTIDQRWKYAHDKSLCYNCLNKSHRGSECPSAFKCRTCKQAHHTKLHRGQAKAEDTTSEQTPLSASANGEESLLAHAATLSGTTLLGTARVVVISPLGERMVIRALIDPAAEGSFVTEKVAQALSLTRTATPLTVNGLGGQTAVKAKSSVLLSLQSCTSPKLSIHVLAAVLTKLTSVLPKQRINGSQSSHLRGLDLADPAYETPAPIDCLIGAEMWPDIIQAGLRRGPSGSPAAYKTVFGWVITGPTTKPTAQQSTLDAFTITLTSTDALSNDLRKFWELEELTPAAGSSPTGDKCEEHFRSTHQRDESGRYYVRLPFTAKPELPGSYGIAKQRFLSLERSLLSDAHLRQQYCLFMREYETLGHMKRASTDRFDADAAYLPHHAVVGKKLRVVFNASQKVANNKSLNDFMHTGPKLQQEISTILLRWRLGQYAFTADIVKMYRQIYVREEDVTWQRILWRCNPKDPVQEFDLTTVTYGTACAPYLALRVINQLADDEATNFTVRSKILKENMYVDDALVSCDSVDAALHAKRDLIEILRSAGMQLDKWAANCPDILSENHCASPEDRAFDKDLIVPTLGLRWTPSTDEFSYTVPELSAITIVTKRAILSEVARIYDPTGWLTPVTVRAKMLLQHLWLQGHDWDQPTDNTTTELWLDFRRKLEALQTCRIPRWLGVNSKSSRMLHGFSDASERAYAASIYLVSQDALHLLTAKSTVAPIRSVSVPRLELCGATLLARLMKKVLQDINLTIASVHCWTDSQIVLAWLRAPPCTWKVFVANRVSEIHSLLPNAAWGHVASKHNPADVASRGCSPDQLQKDDTIENILARLSSLNRLYRVVAYCLRWKNRLASTKAQFASTTITAKEITAARITITRAVQVYHFREEVHRLHKGDDHYRSARLRRHHPYLDDEDLLQVGGRLTNSLLPYNERHPLVIPKTSHLARLLVLHAHEVTLHGGPQLVQSFLRRQWWILQAGSLIRQVIHSCVTCTRYQGRRLEQFMAPLPEPRVTPSRPFTVTGVDYAGPLALRTSKRRGQKSFKGYVAIFVCFATRAVHLEVVSDYSTKTFLMALRRFFARRGLSRTMYSDCGTTFQGAANELHHLFNLSSAFMQEIMTSLAQDEVQWKFIPPRAPHFGGLWEAAVKAFKSHLKRVVGAATLTFEEFSTLIAKIEACLNSRPLCPLSSDPQDMAALTPGHFLIGSSLLSAPEPFTKEGIEGLPRWRHTIQMKNHFWRRWQREVLQHMQLRQKWLKRMPALQPGDLVLLTDDLQPPQRWPLARIDMVHPGTDGLPRVVTLRTPTTTLTRPIAKLVRLPIGQVIQKECSSSEDQIEELNRQKKLLLQKSQKSDAGASTILRGPDAKAQTAPNAVLRCGCCCVSDIWQRSARASPLASLCQVEGPNPNSTMSMSCPLARKHLQ</sequence>
<dbReference type="GO" id="GO:0042575">
    <property type="term" value="C:DNA polymerase complex"/>
    <property type="evidence" value="ECO:0007669"/>
    <property type="project" value="UniProtKB-ARBA"/>
</dbReference>
<dbReference type="Proteomes" id="UP000479190">
    <property type="component" value="Unassembled WGS sequence"/>
</dbReference>
<feature type="compositionally biased region" description="Low complexity" evidence="2">
    <location>
        <begin position="314"/>
        <end position="327"/>
    </location>
</feature>
<dbReference type="InterPro" id="IPR036397">
    <property type="entry name" value="RNaseH_sf"/>
</dbReference>
<dbReference type="OrthoDB" id="7676225at2759"/>
<evidence type="ECO:0000256" key="1">
    <source>
        <dbReference type="SAM" id="Coils"/>
    </source>
</evidence>
<dbReference type="InterPro" id="IPR040676">
    <property type="entry name" value="DUF5641"/>
</dbReference>
<dbReference type="Gene3D" id="3.10.10.10">
    <property type="entry name" value="HIV Type 1 Reverse Transcriptase, subunit A, domain 1"/>
    <property type="match status" value="1"/>
</dbReference>
<feature type="coiled-coil region" evidence="1">
    <location>
        <begin position="1664"/>
        <end position="1691"/>
    </location>
</feature>
<feature type="non-terminal residue" evidence="4">
    <location>
        <position position="1765"/>
    </location>
</feature>
<dbReference type="SUPFAM" id="SSF56672">
    <property type="entry name" value="DNA/RNA polymerases"/>
    <property type="match status" value="1"/>
</dbReference>
<proteinExistence type="predicted"/>
<dbReference type="InterPro" id="IPR008042">
    <property type="entry name" value="Retrotrans_Pao"/>
</dbReference>
<dbReference type="GO" id="GO:0003676">
    <property type="term" value="F:nucleic acid binding"/>
    <property type="evidence" value="ECO:0007669"/>
    <property type="project" value="InterPro"/>
</dbReference>
<dbReference type="InterPro" id="IPR043128">
    <property type="entry name" value="Rev_trsase/Diguanyl_cyclase"/>
</dbReference>
<evidence type="ECO:0000256" key="2">
    <source>
        <dbReference type="SAM" id="MobiDB-lite"/>
    </source>
</evidence>
<dbReference type="Gene3D" id="1.10.340.70">
    <property type="match status" value="1"/>
</dbReference>
<dbReference type="Gene3D" id="3.30.420.10">
    <property type="entry name" value="Ribonuclease H-like superfamily/Ribonuclease H"/>
    <property type="match status" value="1"/>
</dbReference>
<dbReference type="SUPFAM" id="SSF53098">
    <property type="entry name" value="Ribonuclease H-like"/>
    <property type="match status" value="1"/>
</dbReference>
<evidence type="ECO:0000259" key="3">
    <source>
        <dbReference type="PROSITE" id="PS50994"/>
    </source>
</evidence>
<dbReference type="InterPro" id="IPR005312">
    <property type="entry name" value="DUF1759"/>
</dbReference>
<gene>
    <name evidence="4" type="ORF">TBRA_LOCUS15789</name>
</gene>
<name>A0A6H5J9E7_9HYME</name>
<reference evidence="4 5" key="1">
    <citation type="submission" date="2020-02" db="EMBL/GenBank/DDBJ databases">
        <authorList>
            <person name="Ferguson B K."/>
        </authorList>
    </citation>
    <scope>NUCLEOTIDE SEQUENCE [LARGE SCALE GENOMIC DNA]</scope>
</reference>
<dbReference type="InterPro" id="IPR001584">
    <property type="entry name" value="Integrase_cat-core"/>
</dbReference>
<dbReference type="Pfam" id="PF18701">
    <property type="entry name" value="DUF5641"/>
    <property type="match status" value="1"/>
</dbReference>
<feature type="region of interest" description="Disordered" evidence="2">
    <location>
        <begin position="290"/>
        <end position="327"/>
    </location>
</feature>
<dbReference type="Gene3D" id="3.30.70.270">
    <property type="match status" value="1"/>
</dbReference>
<keyword evidence="1" id="KW-0175">Coiled coil</keyword>
<dbReference type="InterPro" id="IPR012337">
    <property type="entry name" value="RNaseH-like_sf"/>
</dbReference>
<dbReference type="GO" id="GO:0071897">
    <property type="term" value="P:DNA biosynthetic process"/>
    <property type="evidence" value="ECO:0007669"/>
    <property type="project" value="UniProtKB-ARBA"/>
</dbReference>
<feature type="domain" description="Integrase catalytic" evidence="3">
    <location>
        <begin position="1359"/>
        <end position="1551"/>
    </location>
</feature>
<accession>A0A6H5J9E7</accession>
<protein>
    <recommendedName>
        <fullName evidence="3">Integrase catalytic domain-containing protein</fullName>
    </recommendedName>
</protein>
<evidence type="ECO:0000313" key="5">
    <source>
        <dbReference type="Proteomes" id="UP000479190"/>
    </source>
</evidence>
<dbReference type="GO" id="GO:0015074">
    <property type="term" value="P:DNA integration"/>
    <property type="evidence" value="ECO:0007669"/>
    <property type="project" value="InterPro"/>
</dbReference>
<dbReference type="EMBL" id="CADCXV010001410">
    <property type="protein sequence ID" value="CAB0044201.1"/>
    <property type="molecule type" value="Genomic_DNA"/>
</dbReference>
<dbReference type="Pfam" id="PF03564">
    <property type="entry name" value="DUF1759"/>
    <property type="match status" value="1"/>
</dbReference>
<dbReference type="PROSITE" id="PS50994">
    <property type="entry name" value="INTEGRASE"/>
    <property type="match status" value="1"/>
</dbReference>
<dbReference type="InterPro" id="IPR043502">
    <property type="entry name" value="DNA/RNA_pol_sf"/>
</dbReference>
<keyword evidence="5" id="KW-1185">Reference proteome</keyword>
<dbReference type="Pfam" id="PF05380">
    <property type="entry name" value="Peptidase_A17"/>
    <property type="match status" value="1"/>
</dbReference>
<evidence type="ECO:0000313" key="4">
    <source>
        <dbReference type="EMBL" id="CAB0044201.1"/>
    </source>
</evidence>